<reference evidence="1 2" key="1">
    <citation type="journal article" date="2015" name="Sci. Rep.">
        <title>The power of single molecule real-time sequencing technology in the de novo assembly of a eukaryotic genome.</title>
        <authorList>
            <person name="Sakai H."/>
            <person name="Naito K."/>
            <person name="Ogiso-Tanaka E."/>
            <person name="Takahashi Y."/>
            <person name="Iseki K."/>
            <person name="Muto C."/>
            <person name="Satou K."/>
            <person name="Teruya K."/>
            <person name="Shiroma A."/>
            <person name="Shimoji M."/>
            <person name="Hirano T."/>
            <person name="Itoh T."/>
            <person name="Kaga A."/>
            <person name="Tomooka N."/>
        </authorList>
    </citation>
    <scope>NUCLEOTIDE SEQUENCE [LARGE SCALE GENOMIC DNA]</scope>
    <source>
        <strain evidence="2">cv. Shumari</strain>
    </source>
</reference>
<protein>
    <submittedName>
        <fullName evidence="1">Uncharacterized protein</fullName>
    </submittedName>
</protein>
<accession>A0A0S3SND5</accession>
<evidence type="ECO:0000313" key="2">
    <source>
        <dbReference type="Proteomes" id="UP000291084"/>
    </source>
</evidence>
<organism evidence="1 2">
    <name type="scientific">Vigna angularis var. angularis</name>
    <dbReference type="NCBI Taxonomy" id="157739"/>
    <lineage>
        <taxon>Eukaryota</taxon>
        <taxon>Viridiplantae</taxon>
        <taxon>Streptophyta</taxon>
        <taxon>Embryophyta</taxon>
        <taxon>Tracheophyta</taxon>
        <taxon>Spermatophyta</taxon>
        <taxon>Magnoliopsida</taxon>
        <taxon>eudicotyledons</taxon>
        <taxon>Gunneridae</taxon>
        <taxon>Pentapetalae</taxon>
        <taxon>rosids</taxon>
        <taxon>fabids</taxon>
        <taxon>Fabales</taxon>
        <taxon>Fabaceae</taxon>
        <taxon>Papilionoideae</taxon>
        <taxon>50 kb inversion clade</taxon>
        <taxon>NPAAA clade</taxon>
        <taxon>indigoferoid/millettioid clade</taxon>
        <taxon>Phaseoleae</taxon>
        <taxon>Vigna</taxon>
    </lineage>
</organism>
<evidence type="ECO:0000313" key="1">
    <source>
        <dbReference type="EMBL" id="BAT94279.1"/>
    </source>
</evidence>
<dbReference type="Proteomes" id="UP000291084">
    <property type="component" value="Chromosome 8"/>
</dbReference>
<dbReference type="AlphaFoldDB" id="A0A0S3SND5"/>
<keyword evidence="2" id="KW-1185">Reference proteome</keyword>
<sequence length="72" mass="8366">LLINCYNSCPSTLNCFHVSYCDTKEEKWILTMSYYVSVKQPLLVIYAACHLLNYWPLTKPLLNLETPLTCPH</sequence>
<dbReference type="EMBL" id="AP015041">
    <property type="protein sequence ID" value="BAT94279.1"/>
    <property type="molecule type" value="Genomic_DNA"/>
</dbReference>
<gene>
    <name evidence="1" type="primary">Vigan.08G086300</name>
    <name evidence="1" type="ORF">VIGAN_08086300</name>
</gene>
<proteinExistence type="predicted"/>
<name>A0A0S3SND5_PHAAN</name>
<feature type="non-terminal residue" evidence="1">
    <location>
        <position position="1"/>
    </location>
</feature>